<dbReference type="GO" id="GO:0003729">
    <property type="term" value="F:mRNA binding"/>
    <property type="evidence" value="ECO:0007669"/>
    <property type="project" value="InterPro"/>
</dbReference>
<gene>
    <name evidence="4" type="ORF">RchiOBHm_Chr4g0407821</name>
</gene>
<keyword evidence="1" id="KW-0507">mRNA processing</keyword>
<evidence type="ECO:0000313" key="4">
    <source>
        <dbReference type="EMBL" id="PRQ37904.1"/>
    </source>
</evidence>
<dbReference type="STRING" id="74649.A0A2P6QUR6"/>
<feature type="domain" description="RRM" evidence="3">
    <location>
        <begin position="93"/>
        <end position="123"/>
    </location>
</feature>
<dbReference type="GO" id="GO:0005829">
    <property type="term" value="C:cytosol"/>
    <property type="evidence" value="ECO:0007669"/>
    <property type="project" value="TreeGrafter"/>
</dbReference>
<evidence type="ECO:0000256" key="1">
    <source>
        <dbReference type="ARBA" id="ARBA00022664"/>
    </source>
</evidence>
<proteinExistence type="predicted"/>
<sequence>MNGAYCSSRPMRIGVATPKNHLDINNSTLHKDWYWLEVVDMQVVPLPKVLSLMASPIRQLYLLEGLILMSMRKTSRSHVLNLVKLSLKIPVGKACGFVQFANRKDAENAMNMLNATVIGKQTVRLSWGRSQGNKQWRSDSSNQWNNGGHYGGQGYGGYTNAAPQNPDLSMHAAAAVNRSS</sequence>
<dbReference type="SUPFAM" id="SSF54928">
    <property type="entry name" value="RNA-binding domain, RBD"/>
    <property type="match status" value="1"/>
</dbReference>
<dbReference type="InterPro" id="IPR000504">
    <property type="entry name" value="RRM_dom"/>
</dbReference>
<dbReference type="PANTHER" id="PTHR47640:SF9">
    <property type="entry name" value="POLYADENYLATE-BINDING PROTEIN RBP47B"/>
    <property type="match status" value="1"/>
</dbReference>
<accession>A0A2P6QUR6</accession>
<dbReference type="OrthoDB" id="446113at2759"/>
<dbReference type="Pfam" id="PF00076">
    <property type="entry name" value="RRM_1"/>
    <property type="match status" value="1"/>
</dbReference>
<evidence type="ECO:0000256" key="2">
    <source>
        <dbReference type="ARBA" id="ARBA00022884"/>
    </source>
</evidence>
<keyword evidence="5" id="KW-1185">Reference proteome</keyword>
<dbReference type="InterPro" id="IPR012677">
    <property type="entry name" value="Nucleotide-bd_a/b_plait_sf"/>
</dbReference>
<dbReference type="GO" id="GO:0006397">
    <property type="term" value="P:mRNA processing"/>
    <property type="evidence" value="ECO:0007669"/>
    <property type="project" value="UniProtKB-KW"/>
</dbReference>
<dbReference type="InterPro" id="IPR035979">
    <property type="entry name" value="RBD_domain_sf"/>
</dbReference>
<name>A0A2P6QUR6_ROSCH</name>
<dbReference type="PANTHER" id="PTHR47640">
    <property type="entry name" value="TRNA SELENOCYSTEINE 1-ASSOCIATED PROTEIN 1-RELATED-RELATED"/>
    <property type="match status" value="1"/>
</dbReference>
<reference evidence="4 5" key="1">
    <citation type="journal article" date="2018" name="Nat. Genet.">
        <title>The Rosa genome provides new insights in the design of modern roses.</title>
        <authorList>
            <person name="Bendahmane M."/>
        </authorList>
    </citation>
    <scope>NUCLEOTIDE SEQUENCE [LARGE SCALE GENOMIC DNA]</scope>
    <source>
        <strain evidence="5">cv. Old Blush</strain>
    </source>
</reference>
<dbReference type="Gramene" id="PRQ37904">
    <property type="protein sequence ID" value="PRQ37904"/>
    <property type="gene ID" value="RchiOBHm_Chr4g0407821"/>
</dbReference>
<evidence type="ECO:0000313" key="5">
    <source>
        <dbReference type="Proteomes" id="UP000238479"/>
    </source>
</evidence>
<dbReference type="InterPro" id="IPR050825">
    <property type="entry name" value="RBM42_RBP45_47-like"/>
</dbReference>
<keyword evidence="2" id="KW-0694">RNA-binding</keyword>
<dbReference type="EMBL" id="PDCK01000042">
    <property type="protein sequence ID" value="PRQ37904.1"/>
    <property type="molecule type" value="Genomic_DNA"/>
</dbReference>
<comment type="caution">
    <text evidence="4">The sequence shown here is derived from an EMBL/GenBank/DDBJ whole genome shotgun (WGS) entry which is preliminary data.</text>
</comment>
<evidence type="ECO:0000259" key="3">
    <source>
        <dbReference type="Pfam" id="PF00076"/>
    </source>
</evidence>
<dbReference type="Gene3D" id="3.30.70.330">
    <property type="match status" value="1"/>
</dbReference>
<dbReference type="Proteomes" id="UP000238479">
    <property type="component" value="Chromosome 4"/>
</dbReference>
<organism evidence="4 5">
    <name type="scientific">Rosa chinensis</name>
    <name type="common">China rose</name>
    <dbReference type="NCBI Taxonomy" id="74649"/>
    <lineage>
        <taxon>Eukaryota</taxon>
        <taxon>Viridiplantae</taxon>
        <taxon>Streptophyta</taxon>
        <taxon>Embryophyta</taxon>
        <taxon>Tracheophyta</taxon>
        <taxon>Spermatophyta</taxon>
        <taxon>Magnoliopsida</taxon>
        <taxon>eudicotyledons</taxon>
        <taxon>Gunneridae</taxon>
        <taxon>Pentapetalae</taxon>
        <taxon>rosids</taxon>
        <taxon>fabids</taxon>
        <taxon>Rosales</taxon>
        <taxon>Rosaceae</taxon>
        <taxon>Rosoideae</taxon>
        <taxon>Rosoideae incertae sedis</taxon>
        <taxon>Rosa</taxon>
    </lineage>
</organism>
<protein>
    <submittedName>
        <fullName evidence="4">Putative nucleotide-binding alpha-beta plait domain-containing protein</fullName>
    </submittedName>
</protein>
<dbReference type="AlphaFoldDB" id="A0A2P6QUR6"/>